<comment type="caution">
    <text evidence="14">The sequence shown here is derived from an EMBL/GenBank/DDBJ whole genome shotgun (WGS) entry which is preliminary data.</text>
</comment>
<dbReference type="PANTHER" id="PTHR12825">
    <property type="entry name" value="BNIP1-RELATED"/>
    <property type="match status" value="1"/>
</dbReference>
<feature type="compositionally biased region" description="Polar residues" evidence="11">
    <location>
        <begin position="306"/>
        <end position="316"/>
    </location>
</feature>
<dbReference type="EMBL" id="JBAHYK010001371">
    <property type="protein sequence ID" value="KAL0568292.1"/>
    <property type="molecule type" value="Genomic_DNA"/>
</dbReference>
<keyword evidence="5" id="KW-0931">ER-Golgi transport</keyword>
<dbReference type="InterPro" id="IPR005606">
    <property type="entry name" value="Sec20"/>
</dbReference>
<evidence type="ECO:0000256" key="6">
    <source>
        <dbReference type="ARBA" id="ARBA00022989"/>
    </source>
</evidence>
<evidence type="ECO:0000259" key="13">
    <source>
        <dbReference type="Pfam" id="PF03908"/>
    </source>
</evidence>
<keyword evidence="8 12" id="KW-0472">Membrane</keyword>
<evidence type="ECO:0000256" key="7">
    <source>
        <dbReference type="ARBA" id="ARBA00023054"/>
    </source>
</evidence>
<gene>
    <name evidence="14" type="primary">SEC20</name>
    <name evidence="14" type="ORF">V5O48_013692</name>
</gene>
<evidence type="ECO:0000256" key="11">
    <source>
        <dbReference type="SAM" id="MobiDB-lite"/>
    </source>
</evidence>
<feature type="compositionally biased region" description="Basic and acidic residues" evidence="11">
    <location>
        <begin position="105"/>
        <end position="116"/>
    </location>
</feature>
<name>A0ABR3EZD1_9AGAR</name>
<evidence type="ECO:0000256" key="2">
    <source>
        <dbReference type="ARBA" id="ARBA00022448"/>
    </source>
</evidence>
<comment type="similarity">
    <text evidence="9">Belongs to the SEC20 family.</text>
</comment>
<sequence>MPPIPSAFDAEAIELIESSDRIERDIVEVQIPRLRDGKGASASEREEIRGDLDKLSRKLEDLNLLVDDQTGERNRRELRSIVEVKRDRLRRLRQDTRDALLASKRTGDTSNREELLRSNVPNASTKRSNDASDDVLMEANNNVTESLRRVVGVMQGELERSVLSVQMLESSTSTLQSTSLAHNTLTMTLDTSKSLVTALSRADKWDRAVILAAFVFFLLVVGLVVKERVFDKSLRVMFWWTRFLPDFSGDTDLLKAGGGIVSGTVSVTSSLASSLSHSSSSLAGTAPQPTTDAEVSEVLMSTLTTTPVEAGQTSPSEAALESPAPTPDLPDSTTTSEPLHEHATSSDAIHEEL</sequence>
<feature type="compositionally biased region" description="Basic and acidic residues" evidence="11">
    <location>
        <begin position="338"/>
        <end position="353"/>
    </location>
</feature>
<evidence type="ECO:0000256" key="3">
    <source>
        <dbReference type="ARBA" id="ARBA00022692"/>
    </source>
</evidence>
<keyword evidence="3 12" id="KW-0812">Transmembrane</keyword>
<proteinExistence type="inferred from homology"/>
<evidence type="ECO:0000256" key="9">
    <source>
        <dbReference type="ARBA" id="ARBA00037934"/>
    </source>
</evidence>
<evidence type="ECO:0000256" key="1">
    <source>
        <dbReference type="ARBA" id="ARBA00004163"/>
    </source>
</evidence>
<accession>A0ABR3EZD1</accession>
<protein>
    <submittedName>
        <fullName evidence="14">Protein transport protein sec20</fullName>
    </submittedName>
</protein>
<evidence type="ECO:0000256" key="12">
    <source>
        <dbReference type="SAM" id="Phobius"/>
    </source>
</evidence>
<keyword evidence="7 10" id="KW-0175">Coiled coil</keyword>
<dbReference type="Pfam" id="PF03908">
    <property type="entry name" value="Sec20"/>
    <property type="match status" value="1"/>
</dbReference>
<comment type="subcellular location">
    <subcellularLocation>
        <location evidence="1">Endoplasmic reticulum membrane</location>
        <topology evidence="1">Single-pass type IV membrane protein</topology>
    </subcellularLocation>
</comment>
<dbReference type="InterPro" id="IPR056173">
    <property type="entry name" value="Sec20_C"/>
</dbReference>
<dbReference type="Proteomes" id="UP001465976">
    <property type="component" value="Unassembled WGS sequence"/>
</dbReference>
<dbReference type="PANTHER" id="PTHR12825:SF0">
    <property type="entry name" value="VESICLE TRANSPORT PROTEIN SEC20"/>
    <property type="match status" value="1"/>
</dbReference>
<feature type="region of interest" description="Disordered" evidence="11">
    <location>
        <begin position="306"/>
        <end position="353"/>
    </location>
</feature>
<feature type="domain" description="Sec20 C-terminal" evidence="13">
    <location>
        <begin position="140"/>
        <end position="229"/>
    </location>
</feature>
<keyword evidence="2" id="KW-0813">Transport</keyword>
<reference evidence="14 15" key="1">
    <citation type="submission" date="2024-02" db="EMBL/GenBank/DDBJ databases">
        <title>A draft genome for the cacao thread blight pathogen Marasmius crinis-equi.</title>
        <authorList>
            <person name="Cohen S.P."/>
            <person name="Baruah I.K."/>
            <person name="Amoako-Attah I."/>
            <person name="Bukari Y."/>
            <person name="Meinhardt L.W."/>
            <person name="Bailey B.A."/>
        </authorList>
    </citation>
    <scope>NUCLEOTIDE SEQUENCE [LARGE SCALE GENOMIC DNA]</scope>
    <source>
        <strain evidence="14 15">GH-76</strain>
    </source>
</reference>
<organism evidence="14 15">
    <name type="scientific">Marasmius crinis-equi</name>
    <dbReference type="NCBI Taxonomy" id="585013"/>
    <lineage>
        <taxon>Eukaryota</taxon>
        <taxon>Fungi</taxon>
        <taxon>Dikarya</taxon>
        <taxon>Basidiomycota</taxon>
        <taxon>Agaricomycotina</taxon>
        <taxon>Agaricomycetes</taxon>
        <taxon>Agaricomycetidae</taxon>
        <taxon>Agaricales</taxon>
        <taxon>Marasmiineae</taxon>
        <taxon>Marasmiaceae</taxon>
        <taxon>Marasmius</taxon>
    </lineage>
</organism>
<evidence type="ECO:0000313" key="15">
    <source>
        <dbReference type="Proteomes" id="UP001465976"/>
    </source>
</evidence>
<evidence type="ECO:0000256" key="5">
    <source>
        <dbReference type="ARBA" id="ARBA00022892"/>
    </source>
</evidence>
<feature type="transmembrane region" description="Helical" evidence="12">
    <location>
        <begin position="208"/>
        <end position="225"/>
    </location>
</feature>
<keyword evidence="4" id="KW-0256">Endoplasmic reticulum</keyword>
<evidence type="ECO:0000256" key="4">
    <source>
        <dbReference type="ARBA" id="ARBA00022824"/>
    </source>
</evidence>
<evidence type="ECO:0000313" key="14">
    <source>
        <dbReference type="EMBL" id="KAL0568292.1"/>
    </source>
</evidence>
<evidence type="ECO:0000256" key="8">
    <source>
        <dbReference type="ARBA" id="ARBA00023136"/>
    </source>
</evidence>
<evidence type="ECO:0000256" key="10">
    <source>
        <dbReference type="SAM" id="Coils"/>
    </source>
</evidence>
<keyword evidence="15" id="KW-1185">Reference proteome</keyword>
<feature type="coiled-coil region" evidence="10">
    <location>
        <begin position="45"/>
        <end position="95"/>
    </location>
</feature>
<keyword evidence="6 12" id="KW-1133">Transmembrane helix</keyword>
<feature type="region of interest" description="Disordered" evidence="11">
    <location>
        <begin position="101"/>
        <end position="133"/>
    </location>
</feature>